<evidence type="ECO:0000256" key="1">
    <source>
        <dbReference type="SAM" id="MobiDB-lite"/>
    </source>
</evidence>
<proteinExistence type="predicted"/>
<gene>
    <name evidence="2" type="ORF">SLS63_010344</name>
</gene>
<feature type="region of interest" description="Disordered" evidence="1">
    <location>
        <begin position="35"/>
        <end position="117"/>
    </location>
</feature>
<accession>A0ABR1NX15</accession>
<evidence type="ECO:0000313" key="2">
    <source>
        <dbReference type="EMBL" id="KAK7718931.1"/>
    </source>
</evidence>
<sequence length="164" mass="18882">MTLANPTWKHRIITMDNTLELSDLSLHESYKMDNYEENGFEEPELLFEASPEETDESSETDESLRSDNSFDSDDSLDSDESLDLDECIEVDDKANPVASALEDDEQQQDDESLQAEDDVFHAQEEKLDQVEGVQVEADIPGDVKIAPQKSKWLTQWFQRREELY</sequence>
<feature type="compositionally biased region" description="Acidic residues" evidence="1">
    <location>
        <begin position="35"/>
        <end position="61"/>
    </location>
</feature>
<dbReference type="EMBL" id="JAKNSF020000085">
    <property type="protein sequence ID" value="KAK7718931.1"/>
    <property type="molecule type" value="Genomic_DNA"/>
</dbReference>
<dbReference type="Proteomes" id="UP001430848">
    <property type="component" value="Unassembled WGS sequence"/>
</dbReference>
<feature type="compositionally biased region" description="Acidic residues" evidence="1">
    <location>
        <begin position="101"/>
        <end position="117"/>
    </location>
</feature>
<feature type="compositionally biased region" description="Acidic residues" evidence="1">
    <location>
        <begin position="70"/>
        <end position="89"/>
    </location>
</feature>
<protein>
    <submittedName>
        <fullName evidence="2">Uncharacterized protein</fullName>
    </submittedName>
</protein>
<evidence type="ECO:0000313" key="3">
    <source>
        <dbReference type="Proteomes" id="UP001430848"/>
    </source>
</evidence>
<comment type="caution">
    <text evidence="2">The sequence shown here is derived from an EMBL/GenBank/DDBJ whole genome shotgun (WGS) entry which is preliminary data.</text>
</comment>
<keyword evidence="3" id="KW-1185">Reference proteome</keyword>
<organism evidence="2 3">
    <name type="scientific">Diaporthe eres</name>
    <name type="common">Phomopsis oblonga</name>
    <dbReference type="NCBI Taxonomy" id="83184"/>
    <lineage>
        <taxon>Eukaryota</taxon>
        <taxon>Fungi</taxon>
        <taxon>Dikarya</taxon>
        <taxon>Ascomycota</taxon>
        <taxon>Pezizomycotina</taxon>
        <taxon>Sordariomycetes</taxon>
        <taxon>Sordariomycetidae</taxon>
        <taxon>Diaporthales</taxon>
        <taxon>Diaporthaceae</taxon>
        <taxon>Diaporthe</taxon>
        <taxon>Diaporthe eres species complex</taxon>
    </lineage>
</organism>
<name>A0ABR1NX15_DIAER</name>
<reference evidence="2 3" key="1">
    <citation type="submission" date="2024-02" db="EMBL/GenBank/DDBJ databases">
        <title>De novo assembly and annotation of 12 fungi associated with fruit tree decline syndrome in Ontario, Canada.</title>
        <authorList>
            <person name="Sulman M."/>
            <person name="Ellouze W."/>
            <person name="Ilyukhin E."/>
        </authorList>
    </citation>
    <scope>NUCLEOTIDE SEQUENCE [LARGE SCALE GENOMIC DNA]</scope>
    <source>
        <strain evidence="2 3">M169</strain>
    </source>
</reference>